<name>A0A226DNH7_FOLCA</name>
<dbReference type="Pfam" id="PF04241">
    <property type="entry name" value="DUF423"/>
    <property type="match status" value="1"/>
</dbReference>
<protein>
    <recommendedName>
        <fullName evidence="9">Transmembrane protein 256</fullName>
    </recommendedName>
</protein>
<sequence>MSDIVDKSGNPFSSFSHDAMQGLQDIMNSTTQFLGPVLKGLVDATVGIMPGGGGGNNGSKKDYKQGKNMSTKSNGNGNGLFLPFNRNLVRIAGLSGALAVGLGAYGAHVIMVNDKIPENQKHSFKTANMYHFIGTFGLIASSMSSYPKVSGFLMTLGTCVFCGSCYLYGFTGDQSMAKLAPFGGSTLIVAWLSLVL</sequence>
<keyword evidence="5 6" id="KW-0472">Membrane</keyword>
<comment type="caution">
    <text evidence="7">The sequence shown here is derived from an EMBL/GenBank/DDBJ whole genome shotgun (WGS) entry which is preliminary data.</text>
</comment>
<evidence type="ECO:0008006" key="9">
    <source>
        <dbReference type="Google" id="ProtNLM"/>
    </source>
</evidence>
<feature type="transmembrane region" description="Helical" evidence="6">
    <location>
        <begin position="128"/>
        <end position="146"/>
    </location>
</feature>
<dbReference type="PANTHER" id="PTHR43461">
    <property type="entry name" value="TRANSMEMBRANE PROTEIN 256"/>
    <property type="match status" value="1"/>
</dbReference>
<evidence type="ECO:0000313" key="8">
    <source>
        <dbReference type="Proteomes" id="UP000198287"/>
    </source>
</evidence>
<dbReference type="AlphaFoldDB" id="A0A226DNH7"/>
<organism evidence="7 8">
    <name type="scientific">Folsomia candida</name>
    <name type="common">Springtail</name>
    <dbReference type="NCBI Taxonomy" id="158441"/>
    <lineage>
        <taxon>Eukaryota</taxon>
        <taxon>Metazoa</taxon>
        <taxon>Ecdysozoa</taxon>
        <taxon>Arthropoda</taxon>
        <taxon>Hexapoda</taxon>
        <taxon>Collembola</taxon>
        <taxon>Entomobryomorpha</taxon>
        <taxon>Isotomoidea</taxon>
        <taxon>Isotomidae</taxon>
        <taxon>Proisotominae</taxon>
        <taxon>Folsomia</taxon>
    </lineage>
</organism>
<keyword evidence="4 6" id="KW-1133">Transmembrane helix</keyword>
<keyword evidence="8" id="KW-1185">Reference proteome</keyword>
<feature type="transmembrane region" description="Helical" evidence="6">
    <location>
        <begin position="88"/>
        <end position="107"/>
    </location>
</feature>
<evidence type="ECO:0000256" key="5">
    <source>
        <dbReference type="ARBA" id="ARBA00023136"/>
    </source>
</evidence>
<evidence type="ECO:0000256" key="1">
    <source>
        <dbReference type="ARBA" id="ARBA00004141"/>
    </source>
</evidence>
<evidence type="ECO:0000313" key="7">
    <source>
        <dbReference type="EMBL" id="OXA46558.1"/>
    </source>
</evidence>
<gene>
    <name evidence="7" type="ORF">Fcan01_18583</name>
</gene>
<evidence type="ECO:0000256" key="4">
    <source>
        <dbReference type="ARBA" id="ARBA00022989"/>
    </source>
</evidence>
<dbReference type="PANTHER" id="PTHR43461:SF1">
    <property type="entry name" value="TRANSMEMBRANE PROTEIN 256"/>
    <property type="match status" value="1"/>
</dbReference>
<accession>A0A226DNH7</accession>
<dbReference type="OMA" id="MSEVEKW"/>
<dbReference type="Proteomes" id="UP000198287">
    <property type="component" value="Unassembled WGS sequence"/>
</dbReference>
<evidence type="ECO:0000256" key="3">
    <source>
        <dbReference type="ARBA" id="ARBA00022692"/>
    </source>
</evidence>
<reference evidence="7 8" key="1">
    <citation type="submission" date="2015-12" db="EMBL/GenBank/DDBJ databases">
        <title>The genome of Folsomia candida.</title>
        <authorList>
            <person name="Faddeeva A."/>
            <person name="Derks M.F."/>
            <person name="Anvar Y."/>
            <person name="Smit S."/>
            <person name="Van Straalen N."/>
            <person name="Roelofs D."/>
        </authorList>
    </citation>
    <scope>NUCLEOTIDE SEQUENCE [LARGE SCALE GENOMIC DNA]</scope>
    <source>
        <strain evidence="7 8">VU population</strain>
        <tissue evidence="7">Whole body</tissue>
    </source>
</reference>
<comment type="subcellular location">
    <subcellularLocation>
        <location evidence="1">Membrane</location>
        <topology evidence="1">Multi-pass membrane protein</topology>
    </subcellularLocation>
</comment>
<evidence type="ECO:0000256" key="6">
    <source>
        <dbReference type="SAM" id="Phobius"/>
    </source>
</evidence>
<dbReference type="STRING" id="158441.A0A226DNH7"/>
<dbReference type="GO" id="GO:0016020">
    <property type="term" value="C:membrane"/>
    <property type="evidence" value="ECO:0007669"/>
    <property type="project" value="UniProtKB-SubCell"/>
</dbReference>
<proteinExistence type="inferred from homology"/>
<evidence type="ECO:0000256" key="2">
    <source>
        <dbReference type="ARBA" id="ARBA00006208"/>
    </source>
</evidence>
<dbReference type="OrthoDB" id="269173at2759"/>
<dbReference type="EMBL" id="LNIX01000015">
    <property type="protein sequence ID" value="OXA46558.1"/>
    <property type="molecule type" value="Genomic_DNA"/>
</dbReference>
<feature type="transmembrane region" description="Helical" evidence="6">
    <location>
        <begin position="152"/>
        <end position="169"/>
    </location>
</feature>
<dbReference type="InterPro" id="IPR006696">
    <property type="entry name" value="DUF423"/>
</dbReference>
<keyword evidence="3 6" id="KW-0812">Transmembrane</keyword>
<comment type="similarity">
    <text evidence="2">Belongs to the TMEM256 family.</text>
</comment>